<dbReference type="Pfam" id="PF00106">
    <property type="entry name" value="adh_short"/>
    <property type="match status" value="1"/>
</dbReference>
<dbReference type="PANTHER" id="PTHR43086">
    <property type="entry name" value="VERY-LONG-CHAIN 3-OXOOACYL-COA REDUCTASE"/>
    <property type="match status" value="1"/>
</dbReference>
<gene>
    <name evidence="4" type="ORF">N7603_04070</name>
</gene>
<comment type="similarity">
    <text evidence="1 3">Belongs to the short-chain dehydrogenases/reductases (SDR) family.</text>
</comment>
<reference evidence="5" key="1">
    <citation type="submission" date="2023-07" db="EMBL/GenBank/DDBJ databases">
        <title>Novel Mycoplasma species identified in domestic and wild animals.</title>
        <authorList>
            <person name="Volokhov D.V."/>
            <person name="Furtak V.A."/>
            <person name="Zagorodnyaya T.A."/>
        </authorList>
    </citation>
    <scope>NUCLEOTIDE SEQUENCE [LARGE SCALE GENOMIC DNA]</scope>
    <source>
        <strain evidence="5">92-19</strain>
    </source>
</reference>
<dbReference type="PRINTS" id="PR00081">
    <property type="entry name" value="GDHRDH"/>
</dbReference>
<proteinExistence type="inferred from homology"/>
<evidence type="ECO:0000313" key="4">
    <source>
        <dbReference type="EMBL" id="MCU0104827.1"/>
    </source>
</evidence>
<organism evidence="4 5">
    <name type="scientific">Paracholeplasma vituli</name>
    <dbReference type="NCBI Taxonomy" id="69473"/>
    <lineage>
        <taxon>Bacteria</taxon>
        <taxon>Bacillati</taxon>
        <taxon>Mycoplasmatota</taxon>
        <taxon>Mollicutes</taxon>
        <taxon>Acholeplasmatales</taxon>
        <taxon>Acholeplasmataceae</taxon>
        <taxon>Paracholeplasma</taxon>
    </lineage>
</organism>
<dbReference type="PANTHER" id="PTHR43086:SF3">
    <property type="entry name" value="NADP-DEPENDENT 3-HYDROXY ACID DEHYDROGENASE YDFG"/>
    <property type="match status" value="1"/>
</dbReference>
<sequence>MSCALVTGGAIGLGRAFSELLADRGYDLFLTSRNLEHLASAQKEIQAKYRVKVHIFVGDLSKVEFRDKLISFVEPYDIDLLINNAGFGHNDLFEDAPLDKEYQMIDLNIKALHHLMKHFYGMFKTKGQGRIINVSSLAGFVPGAYASTYYASKAYVTSITRALAYEAKVTKSNVKIQALCPGPLKTQFFETAGTQVKFYKRDPKFAARAILDSKRVVVVPSLKEKLAHGMLKVLPTNLTVRFAGFGQRRKKKSV</sequence>
<dbReference type="InterPro" id="IPR036291">
    <property type="entry name" value="NAD(P)-bd_dom_sf"/>
</dbReference>
<evidence type="ECO:0000256" key="1">
    <source>
        <dbReference type="ARBA" id="ARBA00006484"/>
    </source>
</evidence>
<evidence type="ECO:0000256" key="2">
    <source>
        <dbReference type="ARBA" id="ARBA00023002"/>
    </source>
</evidence>
<keyword evidence="2" id="KW-0560">Oxidoreductase</keyword>
<dbReference type="PIRSF" id="PIRSF000126">
    <property type="entry name" value="11-beta-HSD1"/>
    <property type="match status" value="1"/>
</dbReference>
<dbReference type="Gene3D" id="3.40.50.720">
    <property type="entry name" value="NAD(P)-binding Rossmann-like Domain"/>
    <property type="match status" value="1"/>
</dbReference>
<dbReference type="InterPro" id="IPR002347">
    <property type="entry name" value="SDR_fam"/>
</dbReference>
<protein>
    <submittedName>
        <fullName evidence="4">SDR family NAD(P)-dependent oxidoreductase</fullName>
    </submittedName>
</protein>
<dbReference type="Proteomes" id="UP001209076">
    <property type="component" value="Unassembled WGS sequence"/>
</dbReference>
<dbReference type="EMBL" id="JAOEGN010000006">
    <property type="protein sequence ID" value="MCU0104827.1"/>
    <property type="molecule type" value="Genomic_DNA"/>
</dbReference>
<dbReference type="SUPFAM" id="SSF51735">
    <property type="entry name" value="NAD(P)-binding Rossmann-fold domains"/>
    <property type="match status" value="1"/>
</dbReference>
<accession>A0ABT2PYM1</accession>
<dbReference type="CDD" id="cd05233">
    <property type="entry name" value="SDR_c"/>
    <property type="match status" value="1"/>
</dbReference>
<keyword evidence="5" id="KW-1185">Reference proteome</keyword>
<dbReference type="PRINTS" id="PR00080">
    <property type="entry name" value="SDRFAMILY"/>
</dbReference>
<dbReference type="RefSeq" id="WP_262096081.1">
    <property type="nucleotide sequence ID" value="NZ_JAOEGN010000006.1"/>
</dbReference>
<evidence type="ECO:0000256" key="3">
    <source>
        <dbReference type="RuleBase" id="RU000363"/>
    </source>
</evidence>
<evidence type="ECO:0000313" key="5">
    <source>
        <dbReference type="Proteomes" id="UP001209076"/>
    </source>
</evidence>
<comment type="caution">
    <text evidence="4">The sequence shown here is derived from an EMBL/GenBank/DDBJ whole genome shotgun (WGS) entry which is preliminary data.</text>
</comment>
<name>A0ABT2PYM1_9MOLU</name>